<keyword evidence="1" id="KW-0479">Metal-binding</keyword>
<feature type="compositionally biased region" description="Basic and acidic residues" evidence="5">
    <location>
        <begin position="1210"/>
        <end position="1225"/>
    </location>
</feature>
<feature type="compositionally biased region" description="Polar residues" evidence="5">
    <location>
        <begin position="1154"/>
        <end position="1164"/>
    </location>
</feature>
<dbReference type="PROSITE" id="PS00028">
    <property type="entry name" value="ZINC_FINGER_C2H2_1"/>
    <property type="match status" value="6"/>
</dbReference>
<reference evidence="7" key="4">
    <citation type="submission" date="2025-09" db="UniProtKB">
        <authorList>
            <consortium name="Ensembl"/>
        </authorList>
    </citation>
    <scope>IDENTIFICATION</scope>
    <source>
        <strain evidence="7">HSOK</strain>
    </source>
</reference>
<reference evidence="7 8" key="2">
    <citation type="submission" date="2017-04" db="EMBL/GenBank/DDBJ databases">
        <title>CpG methylation of centromeres and impact of large insertions on vertebrate speciation.</title>
        <authorList>
            <person name="Ichikawa K."/>
            <person name="Yoshimura J."/>
            <person name="Morishita S."/>
        </authorList>
    </citation>
    <scope>NUCLEOTIDE SEQUENCE</scope>
    <source>
        <strain evidence="7 8">HSOK</strain>
    </source>
</reference>
<dbReference type="Pfam" id="PF13843">
    <property type="entry name" value="DDE_Tnp_1_7"/>
    <property type="match status" value="1"/>
</dbReference>
<feature type="compositionally biased region" description="Polar residues" evidence="5">
    <location>
        <begin position="53"/>
        <end position="66"/>
    </location>
</feature>
<dbReference type="SUPFAM" id="SSF57667">
    <property type="entry name" value="beta-beta-alpha zinc fingers"/>
    <property type="match status" value="2"/>
</dbReference>
<name>A0A3P9ICM2_ORYLA</name>
<dbReference type="PANTHER" id="PTHR47272:SF2">
    <property type="entry name" value="PIGGYBAC TRANSPOSABLE ELEMENT-DERIVED PROTEIN 3-LIKE"/>
    <property type="match status" value="1"/>
</dbReference>
<feature type="region of interest" description="Disordered" evidence="5">
    <location>
        <begin position="1431"/>
        <end position="1451"/>
    </location>
</feature>
<dbReference type="Ensembl" id="ENSORLT00015026357.1">
    <property type="protein sequence ID" value="ENSORLP00015017812.1"/>
    <property type="gene ID" value="ENSORLG00015018867.1"/>
</dbReference>
<feature type="domain" description="C2H2-type" evidence="6">
    <location>
        <begin position="195"/>
        <end position="219"/>
    </location>
</feature>
<feature type="region of interest" description="Disordered" evidence="5">
    <location>
        <begin position="1135"/>
        <end position="1294"/>
    </location>
</feature>
<accession>A0A3P9ICM2</accession>
<feature type="compositionally biased region" description="Polar residues" evidence="5">
    <location>
        <begin position="927"/>
        <end position="936"/>
    </location>
</feature>
<feature type="domain" description="C2H2-type" evidence="6">
    <location>
        <begin position="251"/>
        <end position="278"/>
    </location>
</feature>
<evidence type="ECO:0000256" key="2">
    <source>
        <dbReference type="ARBA" id="ARBA00022771"/>
    </source>
</evidence>
<evidence type="ECO:0000313" key="7">
    <source>
        <dbReference type="Ensembl" id="ENSORLP00015017812.1"/>
    </source>
</evidence>
<reference evidence="7" key="3">
    <citation type="submission" date="2025-08" db="UniProtKB">
        <authorList>
            <consortium name="Ensembl"/>
        </authorList>
    </citation>
    <scope>IDENTIFICATION</scope>
    <source>
        <strain evidence="7">HSOK</strain>
    </source>
</reference>
<evidence type="ECO:0000313" key="8">
    <source>
        <dbReference type="Proteomes" id="UP000265200"/>
    </source>
</evidence>
<feature type="compositionally biased region" description="Basic and acidic residues" evidence="5">
    <location>
        <begin position="1247"/>
        <end position="1256"/>
    </location>
</feature>
<feature type="region of interest" description="Disordered" evidence="5">
    <location>
        <begin position="1"/>
        <end position="99"/>
    </location>
</feature>
<dbReference type="Pfam" id="PF13912">
    <property type="entry name" value="zf-C2H2_6"/>
    <property type="match status" value="1"/>
</dbReference>
<feature type="compositionally biased region" description="Polar residues" evidence="5">
    <location>
        <begin position="1226"/>
        <end position="1238"/>
    </location>
</feature>
<organism evidence="7 8">
    <name type="scientific">Oryzias latipes</name>
    <name type="common">Japanese rice fish</name>
    <name type="synonym">Japanese killifish</name>
    <dbReference type="NCBI Taxonomy" id="8090"/>
    <lineage>
        <taxon>Eukaryota</taxon>
        <taxon>Metazoa</taxon>
        <taxon>Chordata</taxon>
        <taxon>Craniata</taxon>
        <taxon>Vertebrata</taxon>
        <taxon>Euteleostomi</taxon>
        <taxon>Actinopterygii</taxon>
        <taxon>Neopterygii</taxon>
        <taxon>Teleostei</taxon>
        <taxon>Neoteleostei</taxon>
        <taxon>Acanthomorphata</taxon>
        <taxon>Ovalentaria</taxon>
        <taxon>Atherinomorphae</taxon>
        <taxon>Beloniformes</taxon>
        <taxon>Adrianichthyidae</taxon>
        <taxon>Oryziinae</taxon>
        <taxon>Oryzias</taxon>
    </lineage>
</organism>
<feature type="compositionally biased region" description="Polar residues" evidence="5">
    <location>
        <begin position="591"/>
        <end position="602"/>
    </location>
</feature>
<feature type="region of interest" description="Disordered" evidence="5">
    <location>
        <begin position="740"/>
        <end position="985"/>
    </location>
</feature>
<feature type="region of interest" description="Disordered" evidence="5">
    <location>
        <begin position="1638"/>
        <end position="1668"/>
    </location>
</feature>
<feature type="compositionally biased region" description="Basic residues" evidence="5">
    <location>
        <begin position="741"/>
        <end position="751"/>
    </location>
</feature>
<dbReference type="SMART" id="SM00355">
    <property type="entry name" value="ZnF_C2H2"/>
    <property type="match status" value="7"/>
</dbReference>
<dbReference type="Proteomes" id="UP000265200">
    <property type="component" value="Chromosome 16"/>
</dbReference>
<evidence type="ECO:0000259" key="6">
    <source>
        <dbReference type="PROSITE" id="PS50157"/>
    </source>
</evidence>
<feature type="region of interest" description="Disordered" evidence="5">
    <location>
        <begin position="579"/>
        <end position="691"/>
    </location>
</feature>
<dbReference type="GO" id="GO:0008270">
    <property type="term" value="F:zinc ion binding"/>
    <property type="evidence" value="ECO:0007669"/>
    <property type="project" value="UniProtKB-KW"/>
</dbReference>
<feature type="region of interest" description="Disordered" evidence="5">
    <location>
        <begin position="1393"/>
        <end position="1415"/>
    </location>
</feature>
<feature type="compositionally biased region" description="Basic residues" evidence="5">
    <location>
        <begin position="938"/>
        <end position="947"/>
    </location>
</feature>
<feature type="compositionally biased region" description="Basic and acidic residues" evidence="5">
    <location>
        <begin position="644"/>
        <end position="673"/>
    </location>
</feature>
<feature type="region of interest" description="Disordered" evidence="5">
    <location>
        <begin position="2019"/>
        <end position="2054"/>
    </location>
</feature>
<feature type="compositionally biased region" description="Basic residues" evidence="5">
    <location>
        <begin position="882"/>
        <end position="893"/>
    </location>
</feature>
<feature type="region of interest" description="Disordered" evidence="5">
    <location>
        <begin position="1755"/>
        <end position="1779"/>
    </location>
</feature>
<dbReference type="InterPro" id="IPR013087">
    <property type="entry name" value="Znf_C2H2_type"/>
</dbReference>
<evidence type="ECO:0000256" key="3">
    <source>
        <dbReference type="ARBA" id="ARBA00022833"/>
    </source>
</evidence>
<feature type="domain" description="C2H2-type" evidence="6">
    <location>
        <begin position="223"/>
        <end position="250"/>
    </location>
</feature>
<keyword evidence="3" id="KW-0862">Zinc</keyword>
<feature type="compositionally biased region" description="Polar residues" evidence="5">
    <location>
        <begin position="1638"/>
        <end position="1667"/>
    </location>
</feature>
<feature type="region of interest" description="Disordered" evidence="5">
    <location>
        <begin position="271"/>
        <end position="302"/>
    </location>
</feature>
<feature type="compositionally biased region" description="Pro residues" evidence="5">
    <location>
        <begin position="959"/>
        <end position="968"/>
    </location>
</feature>
<feature type="compositionally biased region" description="Low complexity" evidence="5">
    <location>
        <begin position="948"/>
        <end position="958"/>
    </location>
</feature>
<feature type="domain" description="C2H2-type" evidence="6">
    <location>
        <begin position="167"/>
        <end position="194"/>
    </location>
</feature>
<dbReference type="InterPro" id="IPR029526">
    <property type="entry name" value="PGBD"/>
</dbReference>
<evidence type="ECO:0000256" key="4">
    <source>
        <dbReference type="PROSITE-ProRule" id="PRU00042"/>
    </source>
</evidence>
<evidence type="ECO:0000256" key="1">
    <source>
        <dbReference type="ARBA" id="ARBA00022723"/>
    </source>
</evidence>
<dbReference type="PANTHER" id="PTHR47272">
    <property type="entry name" value="DDE_TNP_1_7 DOMAIN-CONTAINING PROTEIN"/>
    <property type="match status" value="1"/>
</dbReference>
<dbReference type="InterPro" id="IPR036236">
    <property type="entry name" value="Znf_C2H2_sf"/>
</dbReference>
<feature type="compositionally biased region" description="Basic and acidic residues" evidence="5">
    <location>
        <begin position="1267"/>
        <end position="1277"/>
    </location>
</feature>
<dbReference type="PROSITE" id="PS50157">
    <property type="entry name" value="ZINC_FINGER_C2H2_2"/>
    <property type="match status" value="5"/>
</dbReference>
<keyword evidence="2 4" id="KW-0863">Zinc-finger</keyword>
<feature type="compositionally biased region" description="Basic and acidic residues" evidence="5">
    <location>
        <begin position="869"/>
        <end position="881"/>
    </location>
</feature>
<dbReference type="Gene3D" id="3.30.160.60">
    <property type="entry name" value="Classic Zinc Finger"/>
    <property type="match status" value="4"/>
</dbReference>
<proteinExistence type="predicted"/>
<evidence type="ECO:0000256" key="5">
    <source>
        <dbReference type="SAM" id="MobiDB-lite"/>
    </source>
</evidence>
<reference key="1">
    <citation type="journal article" date="2007" name="Nature">
        <title>The medaka draft genome and insights into vertebrate genome evolution.</title>
        <authorList>
            <person name="Kasahara M."/>
            <person name="Naruse K."/>
            <person name="Sasaki S."/>
            <person name="Nakatani Y."/>
            <person name="Qu W."/>
            <person name="Ahsan B."/>
            <person name="Yamada T."/>
            <person name="Nagayasu Y."/>
            <person name="Doi K."/>
            <person name="Kasai Y."/>
            <person name="Jindo T."/>
            <person name="Kobayashi D."/>
            <person name="Shimada A."/>
            <person name="Toyoda A."/>
            <person name="Kuroki Y."/>
            <person name="Fujiyama A."/>
            <person name="Sasaki T."/>
            <person name="Shimizu A."/>
            <person name="Asakawa S."/>
            <person name="Shimizu N."/>
            <person name="Hashimoto S."/>
            <person name="Yang J."/>
            <person name="Lee Y."/>
            <person name="Matsushima K."/>
            <person name="Sugano S."/>
            <person name="Sakaizumi M."/>
            <person name="Narita T."/>
            <person name="Ohishi K."/>
            <person name="Haga S."/>
            <person name="Ohta F."/>
            <person name="Nomoto H."/>
            <person name="Nogata K."/>
            <person name="Morishita T."/>
            <person name="Endo T."/>
            <person name="Shin-I T."/>
            <person name="Takeda H."/>
            <person name="Morishita S."/>
            <person name="Kohara Y."/>
        </authorList>
    </citation>
    <scope>NUCLEOTIDE SEQUENCE [LARGE SCALE GENOMIC DNA]</scope>
    <source>
        <strain>Hd-rR</strain>
    </source>
</reference>
<dbReference type="FunFam" id="3.30.160.60:FF:002343">
    <property type="entry name" value="Zinc finger protein 33A"/>
    <property type="match status" value="2"/>
</dbReference>
<protein>
    <recommendedName>
        <fullName evidence="6">C2H2-type domain-containing protein</fullName>
    </recommendedName>
</protein>
<sequence>MQSPSLTRTDSIPASTSASEQPVDMVAEPEQQGPEGQAKDHPAVAPADPQPPEMSQHTQRGAQSPANVAAMPTAEAEDAAKRSTESSSGPKTNVQNVRRYVPSKKAMLDPLKMDMTKSLVEPLSSSQLSLHCVECHIIFSDHKSKDRHVKLKHPVEYEKRNLKNALFACYVCDRHFTNSTDLMAHQKAHTEKKPFKCPVCDQAFRRSSELTSHKKAHFGLFGYTCTECGKPCKTLTLLKYHQRTHTGERPYVCKECGKRFPMPKALHKHMISHSPEGAEGEEKDDAAKKRAKKDEGKKSLNRTTDTCNRKECCFYIFSCILGSPPVKLHCSMCKATFKNSKTRQRHMKIKHNVLPSGQSKPVITPISISQPTRLQLEAAGPLQKVDANIDTAQIRKLIESLGTVKKVNQVVLLGQVPGYAPPLELQAGSQPAGPLDPGLSPPQIDFEGLKPPESKTTGLDASNYPCGFMDQTIILEPITPDGENPPLSELASCVAAGEAAQTVGEVVQRPLTSEMLLDNMTCQNEENDLEQTIILELTPALTPTAELEHSQTEPQNMAPSSSLVLNTDQEAADQTAINEQDASLTEPPPVSTAQLDGTSTSLDPEHKELPSDPLDSPDKPSQVDPNEGDDACTKMTGQDQLSEGELKTQEHNEEHLSEKSGMEGKKNHSEAESSSKAAVPSDMQSKHVPQTSELALNVMSAQELVKVRKRKPARTFFFPGYIQDLAGSIYKDDFLIDAKPAKRQRTKKSHLVVKFSPQSKDKKNKKKKQELQQPRPEDLTKGKAPAKRTPEKKMSLSPKKGAKGKKDAAGGGGASGVVTKSPPTPVAQIKEDVCKNKLKKKKVGKEDAQTSGQKAAASPVFKKKKQPKVRQEVSPKSAKTERARKKTPTKKVKKPEEPNLNAVQDSLLLLKGHKQPQLKVYKLDPSRASSQPQDASVSKKKGGRAKKALSLMSSLKSSQPPPDAPPTKPKATRKRKASSKVETEGVITSKRALECKDCGEKFSDVSSLQKHKTTAHTVESPSLTYTNGNIFEGVSRLEFYPSSKVYDGGAAVKNAATGWDTEPEMGEMTVEDREQNVSFPALIPSPSLPVSPPNVDINALEGASRRDENKASPLNVCTLPRDITAGTDRTGFLESAQAKSSERRQLFPPECASKSPSSECEAQGTTEEDFKEDLLLEVDLVTVGEQNERDRSSLDEDTSTQKDLNTSDSDSDKHPEQICDGRSENEVTSQTVFCSTNQVKEEEEEMLVQRRGEDQKSVVMSRRRRRGSEPRRGDAIRKTGSVGESQTETESEQDECQVVYEIHSVFSDQESDTKSSPGFRTMKGPVSVAFIPSGPSAFDKSSEERVVLELESVTTSVQEVMNEHRLHGGGETDREADQSPGIVLERFLTSRQRSSDKEASCRTADQREGFDGVSEKEVQFVGSQEIKVEEIPPDPTLQPPACRSRQGAGLHPQHHRAIRTVLVKEESGPLLNAALDAQGSRRMQWAVEPISSGGADGPLIENGQSPNEACRSPEFNTKQCIFYPVKEEERELLLASAQTNADTLSLEGFSDGAPAEHQPAEYGAYGGRLSAAGYQSGSLLSEPETSDFTDSQAFSDSEWQPSDVRDFLLKSCDEDVSGFELSDPQRDTEAEVMAYFNRKQSSSSHEPNPTSASFSTSSHLQPQMNGTRTREPIDYFSKYFGWDTWAETSTCTNKLCKMSNPVTSVDVARFVGIHIAMGTLKFPSPRLYWEDLTKVPLIADAMPLTRFVELSRTLQLPSPAEEQPPGDGQSRDDKGRDLNCSPTQMDPLWKVQPILGRFNAECQSLRKEDNYAVDQYPLPLTCKTRESGPSLLCTALIGLGGLLLHVDLNVDPPDKEGVVEKMAPKSSMVFLCKQELSTPAMMERLLDAGVHAAGKVGGARGQIGDEFVSSDRKLMLRRSHSGFILSTAGNGRRSMASLTSSFQKAQMSARLNRDLLNLYSTPLTATPPHSWPQAVLWYLIDLALVNSWLLYREDHGTAAGALTFMAFRLDVSKALTLSSSSDTQDSIPPQPPSEETHGTSQTPSPMLVEDSPLPDAATRYDGAGHWPEQLAEGEGGRCRFGDCQRTSRVLCLKCCVFLCISRNHNCFLNFHNQDNLGRK</sequence>
<feature type="compositionally biased region" description="Basic and acidic residues" evidence="5">
    <location>
        <begin position="285"/>
        <end position="298"/>
    </location>
</feature>
<dbReference type="Pfam" id="PF00096">
    <property type="entry name" value="zf-C2H2"/>
    <property type="match status" value="4"/>
</dbReference>
<feature type="compositionally biased region" description="Polar residues" evidence="5">
    <location>
        <begin position="1"/>
        <end position="20"/>
    </location>
</feature>
<feature type="compositionally biased region" description="Polar residues" evidence="5">
    <location>
        <begin position="85"/>
        <end position="96"/>
    </location>
</feature>
<feature type="domain" description="C2H2-type" evidence="6">
    <location>
        <begin position="993"/>
        <end position="1021"/>
    </location>
</feature>